<dbReference type="Gene3D" id="3.40.50.2300">
    <property type="match status" value="2"/>
</dbReference>
<keyword evidence="2" id="KW-0238">DNA-binding</keyword>
<dbReference type="GO" id="GO:0000976">
    <property type="term" value="F:transcription cis-regulatory region binding"/>
    <property type="evidence" value="ECO:0007669"/>
    <property type="project" value="TreeGrafter"/>
</dbReference>
<evidence type="ECO:0000256" key="1">
    <source>
        <dbReference type="ARBA" id="ARBA00023015"/>
    </source>
</evidence>
<dbReference type="PROSITE" id="PS00356">
    <property type="entry name" value="HTH_LACI_1"/>
    <property type="match status" value="1"/>
</dbReference>
<keyword evidence="1" id="KW-0805">Transcription regulation</keyword>
<dbReference type="InterPro" id="IPR046335">
    <property type="entry name" value="LacI/GalR-like_sensor"/>
</dbReference>
<dbReference type="CDD" id="cd01392">
    <property type="entry name" value="HTH_LacI"/>
    <property type="match status" value="1"/>
</dbReference>
<dbReference type="AlphaFoldDB" id="A0A3A3YVC9"/>
<gene>
    <name evidence="6" type="ORF">D5H78_16020</name>
</gene>
<feature type="region of interest" description="Disordered" evidence="4">
    <location>
        <begin position="1"/>
        <end position="27"/>
    </location>
</feature>
<dbReference type="CDD" id="cd06267">
    <property type="entry name" value="PBP1_LacI_sugar_binding-like"/>
    <property type="match status" value="1"/>
</dbReference>
<comment type="caution">
    <text evidence="6">The sequence shown here is derived from an EMBL/GenBank/DDBJ whole genome shotgun (WGS) entry which is preliminary data.</text>
</comment>
<keyword evidence="7" id="KW-1185">Reference proteome</keyword>
<sequence length="395" mass="41804">MCSTKVPKTRRSTGARANEGSRTKEAGCTHPFVHGACNVVKPRSGHGAPRTLPAVTGRARPTGASLKDVAALAGVSVKTVSNVVNGYVHVAPTTRERVQRVLDDLNYRPNLAARNLRLRRSGVIALAVPEIGLPYFAELARHVIKAAEVHGWTVLVDQTDGVAEREQLVIDGIRGHLIDGLILSPVALDAAGIAARTDATPMVLLGERVYDGPADHVAIDNVTAARQAVEHLLGLGRRRVGVVGAQEGDRAGTARLRLRGAEQALSRAGARDDLVVPVAAFDRAEGARAVARLLEGGDPPDALFCFNDLLALGALRALHEAGLRVPQDVAVCGFDDVEDGRWSTPTLTTVAPDKAQIARVAVDHLAARLLRGEGHGPQETVAGHVLVERESTRGR</sequence>
<dbReference type="Pfam" id="PF00356">
    <property type="entry name" value="LacI"/>
    <property type="match status" value="1"/>
</dbReference>
<protein>
    <submittedName>
        <fullName evidence="6">LacI family transcriptional regulator</fullName>
    </submittedName>
</protein>
<dbReference type="Proteomes" id="UP000265614">
    <property type="component" value="Unassembled WGS sequence"/>
</dbReference>
<dbReference type="InterPro" id="IPR010982">
    <property type="entry name" value="Lambda_DNA-bd_dom_sf"/>
</dbReference>
<evidence type="ECO:0000256" key="3">
    <source>
        <dbReference type="ARBA" id="ARBA00023163"/>
    </source>
</evidence>
<evidence type="ECO:0000313" key="6">
    <source>
        <dbReference type="EMBL" id="RJK93824.1"/>
    </source>
</evidence>
<dbReference type="SUPFAM" id="SSF53822">
    <property type="entry name" value="Periplasmic binding protein-like I"/>
    <property type="match status" value="1"/>
</dbReference>
<dbReference type="SMART" id="SM00354">
    <property type="entry name" value="HTH_LACI"/>
    <property type="match status" value="1"/>
</dbReference>
<dbReference type="PANTHER" id="PTHR30146:SF153">
    <property type="entry name" value="LACTOSE OPERON REPRESSOR"/>
    <property type="match status" value="1"/>
</dbReference>
<feature type="domain" description="HTH lacI-type" evidence="5">
    <location>
        <begin position="64"/>
        <end position="118"/>
    </location>
</feature>
<accession>A0A3A3YVC9</accession>
<dbReference type="EMBL" id="QZEZ01000008">
    <property type="protein sequence ID" value="RJK93824.1"/>
    <property type="molecule type" value="Genomic_DNA"/>
</dbReference>
<dbReference type="Gene3D" id="1.10.260.40">
    <property type="entry name" value="lambda repressor-like DNA-binding domains"/>
    <property type="match status" value="1"/>
</dbReference>
<name>A0A3A3YVC9_9ACTN</name>
<dbReference type="InterPro" id="IPR000843">
    <property type="entry name" value="HTH_LacI"/>
</dbReference>
<evidence type="ECO:0000256" key="2">
    <source>
        <dbReference type="ARBA" id="ARBA00023125"/>
    </source>
</evidence>
<keyword evidence="3" id="KW-0804">Transcription</keyword>
<dbReference type="PROSITE" id="PS50932">
    <property type="entry name" value="HTH_LACI_2"/>
    <property type="match status" value="1"/>
</dbReference>
<evidence type="ECO:0000256" key="4">
    <source>
        <dbReference type="SAM" id="MobiDB-lite"/>
    </source>
</evidence>
<organism evidence="6 7">
    <name type="scientific">Vallicoccus soli</name>
    <dbReference type="NCBI Taxonomy" id="2339232"/>
    <lineage>
        <taxon>Bacteria</taxon>
        <taxon>Bacillati</taxon>
        <taxon>Actinomycetota</taxon>
        <taxon>Actinomycetes</taxon>
        <taxon>Motilibacterales</taxon>
        <taxon>Vallicoccaceae</taxon>
        <taxon>Vallicoccus</taxon>
    </lineage>
</organism>
<evidence type="ECO:0000313" key="7">
    <source>
        <dbReference type="Proteomes" id="UP000265614"/>
    </source>
</evidence>
<dbReference type="PANTHER" id="PTHR30146">
    <property type="entry name" value="LACI-RELATED TRANSCRIPTIONAL REPRESSOR"/>
    <property type="match status" value="1"/>
</dbReference>
<dbReference type="Pfam" id="PF13377">
    <property type="entry name" value="Peripla_BP_3"/>
    <property type="match status" value="1"/>
</dbReference>
<dbReference type="SUPFAM" id="SSF47413">
    <property type="entry name" value="lambda repressor-like DNA-binding domains"/>
    <property type="match status" value="1"/>
</dbReference>
<evidence type="ECO:0000259" key="5">
    <source>
        <dbReference type="PROSITE" id="PS50932"/>
    </source>
</evidence>
<reference evidence="6 7" key="1">
    <citation type="submission" date="2018-09" db="EMBL/GenBank/DDBJ databases">
        <title>YIM 75000 draft genome.</title>
        <authorList>
            <person name="Tang S."/>
            <person name="Feng Y."/>
        </authorList>
    </citation>
    <scope>NUCLEOTIDE SEQUENCE [LARGE SCALE GENOMIC DNA]</scope>
    <source>
        <strain evidence="6 7">YIM 75000</strain>
    </source>
</reference>
<dbReference type="GO" id="GO:0003700">
    <property type="term" value="F:DNA-binding transcription factor activity"/>
    <property type="evidence" value="ECO:0007669"/>
    <property type="project" value="TreeGrafter"/>
</dbReference>
<proteinExistence type="predicted"/>
<dbReference type="OrthoDB" id="2854648at2"/>
<dbReference type="InterPro" id="IPR028082">
    <property type="entry name" value="Peripla_BP_I"/>
</dbReference>